<organism evidence="1 2">
    <name type="scientific">Cichorium intybus</name>
    <name type="common">Chicory</name>
    <dbReference type="NCBI Taxonomy" id="13427"/>
    <lineage>
        <taxon>Eukaryota</taxon>
        <taxon>Viridiplantae</taxon>
        <taxon>Streptophyta</taxon>
        <taxon>Embryophyta</taxon>
        <taxon>Tracheophyta</taxon>
        <taxon>Spermatophyta</taxon>
        <taxon>Magnoliopsida</taxon>
        <taxon>eudicotyledons</taxon>
        <taxon>Gunneridae</taxon>
        <taxon>Pentapetalae</taxon>
        <taxon>asterids</taxon>
        <taxon>campanulids</taxon>
        <taxon>Asterales</taxon>
        <taxon>Asteraceae</taxon>
        <taxon>Cichorioideae</taxon>
        <taxon>Cichorieae</taxon>
        <taxon>Cichoriinae</taxon>
        <taxon>Cichorium</taxon>
    </lineage>
</organism>
<evidence type="ECO:0000313" key="2">
    <source>
        <dbReference type="Proteomes" id="UP001055811"/>
    </source>
</evidence>
<evidence type="ECO:0000313" key="1">
    <source>
        <dbReference type="EMBL" id="KAI3763763.1"/>
    </source>
</evidence>
<dbReference type="Proteomes" id="UP001055811">
    <property type="component" value="Linkage Group LG03"/>
</dbReference>
<reference evidence="2" key="1">
    <citation type="journal article" date="2022" name="Mol. Ecol. Resour.">
        <title>The genomes of chicory, endive, great burdock and yacon provide insights into Asteraceae palaeo-polyploidization history and plant inulin production.</title>
        <authorList>
            <person name="Fan W."/>
            <person name="Wang S."/>
            <person name="Wang H."/>
            <person name="Wang A."/>
            <person name="Jiang F."/>
            <person name="Liu H."/>
            <person name="Zhao H."/>
            <person name="Xu D."/>
            <person name="Zhang Y."/>
        </authorList>
    </citation>
    <scope>NUCLEOTIDE SEQUENCE [LARGE SCALE GENOMIC DNA]</scope>
    <source>
        <strain evidence="2">cv. Punajuju</strain>
    </source>
</reference>
<dbReference type="EMBL" id="CM042011">
    <property type="protein sequence ID" value="KAI3763763.1"/>
    <property type="molecule type" value="Genomic_DNA"/>
</dbReference>
<sequence>MRELQNEHHMKSFGLQVYLIDFFFLNCQRGVQENSMESEIPALLTYYQLETLEVHCLLDEIYTVNISVKHPEGLFCHHPVPVIPSNVQPPLTQVPSIPRNLPSFSRNNEQHHSYFVPSNETRNMMRHILNALRRGESLRAEDYMLFDLFINGVSEMHDRHLDMKLYVDNMSYEVFIKFTNVPKGVEVDCKTVITSDHAIKLETVPEWLVIVVSGYIGLEFIDVYRALGSEKIPSFILITSWSLSSRRSSSNGGNYRNDPVWMPHVNSGTHAQQGLAELPPWTLFPCSEVEYGALLALEESTGDVKTGLSEEVILKSMKQRKHLHDSCCFKKVCVFTNLQIPNEINNLATPTQPPPPPKIPGQNGNSFIKEQDCTAPTIINMEARRLGARQLCNHGHINTVDSVVVAFVETLDQLTPGFDPQIGKLAQRLELIDAKTKEPKETLEVEAALFTTGKGTIHKWA</sequence>
<keyword evidence="2" id="KW-1185">Reference proteome</keyword>
<proteinExistence type="predicted"/>
<accession>A0ACB9EXI2</accession>
<gene>
    <name evidence="1" type="ORF">L2E82_13760</name>
</gene>
<comment type="caution">
    <text evidence="1">The sequence shown here is derived from an EMBL/GenBank/DDBJ whole genome shotgun (WGS) entry which is preliminary data.</text>
</comment>
<protein>
    <submittedName>
        <fullName evidence="1">Uncharacterized protein</fullName>
    </submittedName>
</protein>
<name>A0ACB9EXI2_CICIN</name>
<reference evidence="1 2" key="2">
    <citation type="journal article" date="2022" name="Mol. Ecol. Resour.">
        <title>The genomes of chicory, endive, great burdock and yacon provide insights into Asteraceae paleo-polyploidization history and plant inulin production.</title>
        <authorList>
            <person name="Fan W."/>
            <person name="Wang S."/>
            <person name="Wang H."/>
            <person name="Wang A."/>
            <person name="Jiang F."/>
            <person name="Liu H."/>
            <person name="Zhao H."/>
            <person name="Xu D."/>
            <person name="Zhang Y."/>
        </authorList>
    </citation>
    <scope>NUCLEOTIDE SEQUENCE [LARGE SCALE GENOMIC DNA]</scope>
    <source>
        <strain evidence="2">cv. Punajuju</strain>
        <tissue evidence="1">Leaves</tissue>
    </source>
</reference>